<dbReference type="Proteomes" id="UP001187531">
    <property type="component" value="Unassembled WGS sequence"/>
</dbReference>
<comment type="subcellular location">
    <subcellularLocation>
        <location evidence="1">Chromosome</location>
    </subcellularLocation>
</comment>
<dbReference type="InterPro" id="IPR027165">
    <property type="entry name" value="CND3"/>
</dbReference>
<protein>
    <recommendedName>
        <fullName evidence="9">Nuclear condensin complex subunit 3 C-terminal domain-containing protein</fullName>
    </recommendedName>
</protein>
<feature type="domain" description="Nuclear condensin complex subunit 3 C-terminal" evidence="9">
    <location>
        <begin position="699"/>
        <end position="983"/>
    </location>
</feature>
<feature type="compositionally biased region" description="Basic and acidic residues" evidence="8">
    <location>
        <begin position="151"/>
        <end position="163"/>
    </location>
</feature>
<keyword evidence="6" id="KW-0226">DNA condensation</keyword>
<sequence length="1357" mass="156883">MVTRSEKEENPQGLTGMNPSCYGVCECEPCYGVCECELLMKFFKYDVEESEKELRDEKSGNVIQAGENEMKKHASRQEGTPSRKPGESDRSTRRKHRRSSSRRSLGPTDQLKRERQMNPSREEKISRKHCESDSSTRREYRHSYSRTKQQYRHEPNDHSYKPHHEWQRHHNCYNQKHYRYTQPINRKRRCRSPYEKFGYYRNVRRTNNFREKEKYRYRSPIRFIKGACHRKEYTPRYSYREQGRREQRVDASKDYEYKNVQRKKRARDYYENNEPNDHSYKPHHERQRHHNCYNQKHYRYTQPINRKRQRKKNIGTDFLFGDESRVKKRRTENSEKAENKKCFDRLNDDYGNCSDDCSSNCNDKMCKERRGQETTTKIMNPMTTLISHMMKKKEFPPPPDDESRVKKRRTENSEKAENKKCFDSLNDNYGNCSSNCSLKPNGANNKKYVRKGHKTEENKCERASDEEKRQRRAKRFKMEMRMEEHYKFSALICIYSYSDLLSIKSVDELIKELPLSEELLVEKEKLSSQVAVYWKNLAKYFHSKQKDEYLERIFPELTAYADYVKSFILEPPQAPILQGVEATSAIQYEFICDQLIEMIDIFDKSDESGRRHLIKTIRIVEKHWCCNECRESFFVIMDEVQDLLLHEGVNSRVARPLVRCYWGLETGCDKKTTDLLEIVADIREPLEGEERRDPETLSKCLEIIGEILRFPQIKSLSPGIQSFFDMFILQCVSHSDPEVRHAAIQDMGIYCTLSEQLAQDHSSMMIEFARVDPFPVIRLTAIKILFDLVCLYGVNLFNCDADNEESMNTLPSLTDSKKTPDISEFLISLLENESSDMQKIVIEGLCKVLLAGRMRSPVLLSRLLLQWYHPLTSGEEAGHILGVFFMTFPTISKSNQELFAEAFKPALNTIVNAPIHSPLATVDLDEIVKKVVLFTSNSILVKDDTEGDTNVHDGLTLAFCQEILHDVDSLLSRILIKHLNSLQPALPSRSCIQDMRSLVRQILQNLANRASIKLVEKFDKKLEDREKVLALEKADSELLSTPLGIDRANSTTNSTATNSSQSRRQLASRHQLFFGIDADEEMDTETEFSSEPAVTNPGVILQGIPPLNCEKETTMDQEDSIHENEVSADGTENEEEEEIYPSTPAVKKEMAKPKLNLSDVKLAQQPRRSPRLAGRRITLSRQEAGLCTNDEADEQVDTENESSSQPAITNLGAISLDIPPPSSEKETAMEQEDSIHENEVSADGTENEEEEEIYPSTPAVKKEMAKPKLNLSDVKLAQQPRRSPRLAGCRLTLSRQEAGLCTNEEEAQQMSQNSNSDHVIFESDSSDVIPASPDATFRRSLLLNRSSAVVSKFSRSK</sequence>
<evidence type="ECO:0000256" key="5">
    <source>
        <dbReference type="ARBA" id="ARBA00022776"/>
    </source>
</evidence>
<feature type="region of interest" description="Disordered" evidence="8">
    <location>
        <begin position="261"/>
        <end position="288"/>
    </location>
</feature>
<feature type="region of interest" description="Disordered" evidence="8">
    <location>
        <begin position="49"/>
        <end position="163"/>
    </location>
</feature>
<feature type="compositionally biased region" description="Basic and acidic residues" evidence="8">
    <location>
        <begin position="454"/>
        <end position="469"/>
    </location>
</feature>
<dbReference type="InterPro" id="IPR016024">
    <property type="entry name" value="ARM-type_fold"/>
</dbReference>
<feature type="compositionally biased region" description="Basic and acidic residues" evidence="8">
    <location>
        <begin position="49"/>
        <end position="59"/>
    </location>
</feature>
<dbReference type="EMBL" id="JAVRJZ010000015">
    <property type="protein sequence ID" value="KAK2712915.1"/>
    <property type="molecule type" value="Genomic_DNA"/>
</dbReference>
<dbReference type="PANTHER" id="PTHR14418:SF5">
    <property type="entry name" value="CONDENSIN COMPLEX SUBUNIT 3"/>
    <property type="match status" value="1"/>
</dbReference>
<comment type="caution">
    <text evidence="10">The sequence shown here is derived from an EMBL/GenBank/DDBJ whole genome shotgun (WGS) entry which is preliminary data.</text>
</comment>
<feature type="compositionally biased region" description="Basic and acidic residues" evidence="8">
    <location>
        <begin position="1223"/>
        <end position="1239"/>
    </location>
</feature>
<feature type="compositionally biased region" description="Low complexity" evidence="8">
    <location>
        <begin position="1047"/>
        <end position="1064"/>
    </location>
</feature>
<feature type="region of interest" description="Disordered" evidence="8">
    <location>
        <begin position="1116"/>
        <end position="1152"/>
    </location>
</feature>
<dbReference type="SUPFAM" id="SSF48371">
    <property type="entry name" value="ARM repeat"/>
    <property type="match status" value="1"/>
</dbReference>
<evidence type="ECO:0000256" key="3">
    <source>
        <dbReference type="ARBA" id="ARBA00022454"/>
    </source>
</evidence>
<dbReference type="Gene3D" id="1.25.10.10">
    <property type="entry name" value="Leucine-rich Repeat Variant"/>
    <property type="match status" value="1"/>
</dbReference>
<proteinExistence type="inferred from homology"/>
<organism evidence="10 11">
    <name type="scientific">Artemia franciscana</name>
    <name type="common">Brine shrimp</name>
    <name type="synonym">Artemia sanfranciscana</name>
    <dbReference type="NCBI Taxonomy" id="6661"/>
    <lineage>
        <taxon>Eukaryota</taxon>
        <taxon>Metazoa</taxon>
        <taxon>Ecdysozoa</taxon>
        <taxon>Arthropoda</taxon>
        <taxon>Crustacea</taxon>
        <taxon>Branchiopoda</taxon>
        <taxon>Anostraca</taxon>
        <taxon>Artemiidae</taxon>
        <taxon>Artemia</taxon>
    </lineage>
</organism>
<keyword evidence="11" id="KW-1185">Reference proteome</keyword>
<dbReference type="PANTHER" id="PTHR14418">
    <property type="entry name" value="CONDENSIN COMPLEX SUBUNIT 3-RELATED"/>
    <property type="match status" value="1"/>
</dbReference>
<reference evidence="10" key="1">
    <citation type="submission" date="2023-07" db="EMBL/GenBank/DDBJ databases">
        <title>Chromosome-level genome assembly of Artemia franciscana.</title>
        <authorList>
            <person name="Jo E."/>
        </authorList>
    </citation>
    <scope>NUCLEOTIDE SEQUENCE</scope>
    <source>
        <tissue evidence="10">Whole body</tissue>
    </source>
</reference>
<feature type="region of interest" description="Disordered" evidence="8">
    <location>
        <begin position="450"/>
        <end position="469"/>
    </location>
</feature>
<dbReference type="GO" id="GO:0000796">
    <property type="term" value="C:condensin complex"/>
    <property type="evidence" value="ECO:0007669"/>
    <property type="project" value="InterPro"/>
</dbReference>
<feature type="region of interest" description="Disordered" evidence="8">
    <location>
        <begin position="1213"/>
        <end position="1266"/>
    </location>
</feature>
<evidence type="ECO:0000256" key="7">
    <source>
        <dbReference type="ARBA" id="ARBA00023306"/>
    </source>
</evidence>
<evidence type="ECO:0000256" key="6">
    <source>
        <dbReference type="ARBA" id="ARBA00023067"/>
    </source>
</evidence>
<dbReference type="GO" id="GO:0051301">
    <property type="term" value="P:cell division"/>
    <property type="evidence" value="ECO:0007669"/>
    <property type="project" value="UniProtKB-KW"/>
</dbReference>
<gene>
    <name evidence="10" type="ORF">QYM36_011577</name>
</gene>
<feature type="compositionally biased region" description="Basic and acidic residues" evidence="8">
    <location>
        <begin position="110"/>
        <end position="142"/>
    </location>
</feature>
<dbReference type="InterPro" id="IPR011989">
    <property type="entry name" value="ARM-like"/>
</dbReference>
<dbReference type="GO" id="GO:0005737">
    <property type="term" value="C:cytoplasm"/>
    <property type="evidence" value="ECO:0007669"/>
    <property type="project" value="TreeGrafter"/>
</dbReference>
<evidence type="ECO:0000256" key="4">
    <source>
        <dbReference type="ARBA" id="ARBA00022618"/>
    </source>
</evidence>
<name>A0AA88HIZ7_ARTSF</name>
<keyword evidence="3" id="KW-0158">Chromosome</keyword>
<evidence type="ECO:0000313" key="11">
    <source>
        <dbReference type="Proteomes" id="UP001187531"/>
    </source>
</evidence>
<evidence type="ECO:0000256" key="1">
    <source>
        <dbReference type="ARBA" id="ARBA00004286"/>
    </source>
</evidence>
<evidence type="ECO:0000256" key="2">
    <source>
        <dbReference type="ARBA" id="ARBA00006533"/>
    </source>
</evidence>
<dbReference type="Pfam" id="PF12719">
    <property type="entry name" value="Cnd3"/>
    <property type="match status" value="1"/>
</dbReference>
<accession>A0AA88HIZ7</accession>
<dbReference type="InterPro" id="IPR025977">
    <property type="entry name" value="Cnd3_C"/>
</dbReference>
<keyword evidence="7" id="KW-0131">Cell cycle</keyword>
<evidence type="ECO:0000256" key="8">
    <source>
        <dbReference type="SAM" id="MobiDB-lite"/>
    </source>
</evidence>
<dbReference type="GO" id="GO:0000793">
    <property type="term" value="C:condensed chromosome"/>
    <property type="evidence" value="ECO:0007669"/>
    <property type="project" value="TreeGrafter"/>
</dbReference>
<evidence type="ECO:0000313" key="10">
    <source>
        <dbReference type="EMBL" id="KAK2712915.1"/>
    </source>
</evidence>
<comment type="similarity">
    <text evidence="2">Belongs to the CND3 (condensin subunit 3) family.</text>
</comment>
<keyword evidence="4" id="KW-0132">Cell division</keyword>
<feature type="region of interest" description="Disordered" evidence="8">
    <location>
        <begin position="1042"/>
        <end position="1064"/>
    </location>
</feature>
<feature type="compositionally biased region" description="Basic and acidic residues" evidence="8">
    <location>
        <begin position="267"/>
        <end position="282"/>
    </location>
</feature>
<evidence type="ECO:0000259" key="9">
    <source>
        <dbReference type="Pfam" id="PF12719"/>
    </source>
</evidence>
<feature type="region of interest" description="Disordered" evidence="8">
    <location>
        <begin position="391"/>
        <end position="417"/>
    </location>
</feature>
<keyword evidence="5" id="KW-0498">Mitosis</keyword>
<dbReference type="GO" id="GO:0007076">
    <property type="term" value="P:mitotic chromosome condensation"/>
    <property type="evidence" value="ECO:0007669"/>
    <property type="project" value="InterPro"/>
</dbReference>
<feature type="compositionally biased region" description="Basic residues" evidence="8">
    <location>
        <begin position="92"/>
        <end position="101"/>
    </location>
</feature>
<feature type="compositionally biased region" description="Basic and acidic residues" evidence="8">
    <location>
        <begin position="1116"/>
        <end position="1125"/>
    </location>
</feature>